<evidence type="ECO:0000256" key="3">
    <source>
        <dbReference type="ARBA" id="ARBA00022553"/>
    </source>
</evidence>
<comment type="catalytic activity">
    <reaction evidence="1">
        <text>ATP + protein L-histidine = ADP + protein N-phospho-L-histidine.</text>
        <dbReference type="EC" id="2.7.13.3"/>
    </reaction>
</comment>
<accession>A0A8J7IK03</accession>
<dbReference type="EMBL" id="JAELVR010000011">
    <property type="protein sequence ID" value="MBJ6373067.1"/>
    <property type="molecule type" value="Genomic_DNA"/>
</dbReference>
<dbReference type="EC" id="2.7.13.3" evidence="2"/>
<organism evidence="10 11">
    <name type="scientific">Sedimentitalea arenosa</name>
    <dbReference type="NCBI Taxonomy" id="2798803"/>
    <lineage>
        <taxon>Bacteria</taxon>
        <taxon>Pseudomonadati</taxon>
        <taxon>Pseudomonadota</taxon>
        <taxon>Alphaproteobacteria</taxon>
        <taxon>Rhodobacterales</taxon>
        <taxon>Paracoccaceae</taxon>
        <taxon>Sedimentitalea</taxon>
    </lineage>
</organism>
<evidence type="ECO:0000259" key="9">
    <source>
        <dbReference type="Pfam" id="PF07568"/>
    </source>
</evidence>
<dbReference type="GO" id="GO:0005524">
    <property type="term" value="F:ATP binding"/>
    <property type="evidence" value="ECO:0007669"/>
    <property type="project" value="UniProtKB-KW"/>
</dbReference>
<dbReference type="Pfam" id="PF07568">
    <property type="entry name" value="HisKA_2"/>
    <property type="match status" value="1"/>
</dbReference>
<dbReference type="Proteomes" id="UP000619079">
    <property type="component" value="Unassembled WGS sequence"/>
</dbReference>
<name>A0A8J7IK03_9RHOB</name>
<keyword evidence="5" id="KW-0547">Nucleotide-binding</keyword>
<evidence type="ECO:0000313" key="10">
    <source>
        <dbReference type="EMBL" id="MBJ6373067.1"/>
    </source>
</evidence>
<keyword evidence="7" id="KW-0067">ATP-binding</keyword>
<gene>
    <name evidence="10" type="ORF">JF290_16185</name>
</gene>
<keyword evidence="8" id="KW-0812">Transmembrane</keyword>
<dbReference type="Gene3D" id="3.30.565.10">
    <property type="entry name" value="Histidine kinase-like ATPase, C-terminal domain"/>
    <property type="match status" value="1"/>
</dbReference>
<comment type="caution">
    <text evidence="10">The sequence shown here is derived from an EMBL/GenBank/DDBJ whole genome shotgun (WGS) entry which is preliminary data.</text>
</comment>
<proteinExistence type="predicted"/>
<evidence type="ECO:0000256" key="2">
    <source>
        <dbReference type="ARBA" id="ARBA00012438"/>
    </source>
</evidence>
<evidence type="ECO:0000256" key="1">
    <source>
        <dbReference type="ARBA" id="ARBA00000085"/>
    </source>
</evidence>
<keyword evidence="11" id="KW-1185">Reference proteome</keyword>
<evidence type="ECO:0000256" key="6">
    <source>
        <dbReference type="ARBA" id="ARBA00022777"/>
    </source>
</evidence>
<dbReference type="PANTHER" id="PTHR41523">
    <property type="entry name" value="TWO-COMPONENT SYSTEM SENSOR PROTEIN"/>
    <property type="match status" value="1"/>
</dbReference>
<dbReference type="InterPro" id="IPR036890">
    <property type="entry name" value="HATPase_C_sf"/>
</dbReference>
<keyword evidence="8" id="KW-0472">Membrane</keyword>
<evidence type="ECO:0000256" key="4">
    <source>
        <dbReference type="ARBA" id="ARBA00022679"/>
    </source>
</evidence>
<feature type="transmembrane region" description="Helical" evidence="8">
    <location>
        <begin position="21"/>
        <end position="38"/>
    </location>
</feature>
<evidence type="ECO:0000256" key="8">
    <source>
        <dbReference type="SAM" id="Phobius"/>
    </source>
</evidence>
<sequence length="576" mass="62864">MKEDAGHASERRWHRGLRARLAMLLALALLPIGLIAINQTNLLSSQARENAELALLALTEKAASQERQVIQRGIGIADAIAALALRLSQDTENCQTYLKALVDSYPRFSFLAIVPKDGRITCASDGNSHDVSQSEGFLDHIGDTSATISVNSNAPISGTSVVVMRQPFLEKDAIAGYALVSIPHANLASTVADRPTEALQEIITFDADGEVLTTTGDFETVADRLPSSQILGEFGSEATRAFIDTDRSGRRKVFAVVPIEQRRIYTMGVWEPDSPYTSILKARVPPVLFPGLMWLISLGVALFAVHTLVIRHVNRLGREMARFASRRELPSFAGAAELPSELQALETRFASMADAILRDEADLENALREKNVLIREVHHRVKNNLQLISSIINMQIRKADHDETREGLRRIQDRVLSLATIHRDLYQTSIGGRVDVGALIEEIVGHAADVGNDKGDGVEVTTDIERIMLYPDQAVPLSLLASEAATNAMKYAGTDDGTRTRIDVELKKTSDTTVRFVFANSMGDVDDSDGTGLGTQLINAFSIQLGATTDVQQTDDRYVLTVSFDIAAFSEESDTA</sequence>
<keyword evidence="3" id="KW-0597">Phosphoprotein</keyword>
<evidence type="ECO:0000256" key="7">
    <source>
        <dbReference type="ARBA" id="ARBA00022840"/>
    </source>
</evidence>
<keyword evidence="4" id="KW-0808">Transferase</keyword>
<dbReference type="GO" id="GO:0004673">
    <property type="term" value="F:protein histidine kinase activity"/>
    <property type="evidence" value="ECO:0007669"/>
    <property type="project" value="UniProtKB-EC"/>
</dbReference>
<reference evidence="10" key="1">
    <citation type="submission" date="2020-12" db="EMBL/GenBank/DDBJ databases">
        <title>Sedimentitalea sp. nov., isolated from sand in Incheon.</title>
        <authorList>
            <person name="Kim W."/>
        </authorList>
    </citation>
    <scope>NUCLEOTIDE SEQUENCE</scope>
    <source>
        <strain evidence="10">CAU 1593</strain>
    </source>
</reference>
<keyword evidence="8" id="KW-1133">Transmembrane helix</keyword>
<protein>
    <recommendedName>
        <fullName evidence="2">histidine kinase</fullName>
        <ecNumber evidence="2">2.7.13.3</ecNumber>
    </recommendedName>
</protein>
<dbReference type="PANTHER" id="PTHR41523:SF8">
    <property type="entry name" value="ETHYLENE RESPONSE SENSOR PROTEIN"/>
    <property type="match status" value="1"/>
</dbReference>
<dbReference type="Gene3D" id="3.30.450.20">
    <property type="entry name" value="PAS domain"/>
    <property type="match status" value="2"/>
</dbReference>
<dbReference type="InterPro" id="IPR011495">
    <property type="entry name" value="Sig_transdc_His_kin_sub2_dim/P"/>
</dbReference>
<keyword evidence="6 10" id="KW-0418">Kinase</keyword>
<dbReference type="AlphaFoldDB" id="A0A8J7IK03"/>
<evidence type="ECO:0000256" key="5">
    <source>
        <dbReference type="ARBA" id="ARBA00022741"/>
    </source>
</evidence>
<feature type="domain" description="Signal transduction histidine kinase subgroup 2 dimerisation and phosphoacceptor" evidence="9">
    <location>
        <begin position="376"/>
        <end position="447"/>
    </location>
</feature>
<evidence type="ECO:0000313" key="11">
    <source>
        <dbReference type="Proteomes" id="UP000619079"/>
    </source>
</evidence>
<feature type="transmembrane region" description="Helical" evidence="8">
    <location>
        <begin position="287"/>
        <end position="310"/>
    </location>
</feature>